<sequence length="56" mass="6441">MESSAGSRSFAYPTYRNSPLEARSDADAKVEHAYRDTWLTQCRRVASRLNRNFVSD</sequence>
<comment type="caution">
    <text evidence="1">The sequence shown here is derived from an EMBL/GenBank/DDBJ whole genome shotgun (WGS) entry which is preliminary data.</text>
</comment>
<dbReference type="Proteomes" id="UP000257139">
    <property type="component" value="Unassembled WGS sequence"/>
</dbReference>
<evidence type="ECO:0000313" key="1">
    <source>
        <dbReference type="EMBL" id="SPC25777.1"/>
    </source>
</evidence>
<name>A0A7Z7JFS1_9BURK</name>
<proteinExistence type="predicted"/>
<organism evidence="1 2">
    <name type="scientific">Cupriavidus taiwanensis</name>
    <dbReference type="NCBI Taxonomy" id="164546"/>
    <lineage>
        <taxon>Bacteria</taxon>
        <taxon>Pseudomonadati</taxon>
        <taxon>Pseudomonadota</taxon>
        <taxon>Betaproteobacteria</taxon>
        <taxon>Burkholderiales</taxon>
        <taxon>Burkholderiaceae</taxon>
        <taxon>Cupriavidus</taxon>
    </lineage>
</organism>
<gene>
    <name evidence="1" type="ORF">CBM2594_U10278</name>
</gene>
<dbReference type="AlphaFoldDB" id="A0A7Z7JFS1"/>
<dbReference type="EMBL" id="OGUU01000045">
    <property type="protein sequence ID" value="SPC25777.1"/>
    <property type="molecule type" value="Genomic_DNA"/>
</dbReference>
<evidence type="ECO:0000313" key="2">
    <source>
        <dbReference type="Proteomes" id="UP000257139"/>
    </source>
</evidence>
<reference evidence="1 2" key="1">
    <citation type="submission" date="2018-01" db="EMBL/GenBank/DDBJ databases">
        <authorList>
            <person name="Clerissi C."/>
        </authorList>
    </citation>
    <scope>NUCLEOTIDE SEQUENCE [LARGE SCALE GENOMIC DNA]</scope>
    <source>
        <strain evidence="1">Cupriavidus taiwanensis STM 6021</strain>
    </source>
</reference>
<accession>A0A7Z7JFS1</accession>
<protein>
    <submittedName>
        <fullName evidence="1">Uncharacterized protein</fullName>
    </submittedName>
</protein>